<dbReference type="RefSeq" id="WP_380292996.1">
    <property type="nucleotide sequence ID" value="NZ_JBHULY010000034.1"/>
</dbReference>
<evidence type="ECO:0000256" key="1">
    <source>
        <dbReference type="ARBA" id="ARBA00001070"/>
    </source>
</evidence>
<dbReference type="SUPFAM" id="SSF50993">
    <property type="entry name" value="Peptidase/esterase 'gauge' domain"/>
    <property type="match status" value="1"/>
</dbReference>
<dbReference type="InterPro" id="IPR051167">
    <property type="entry name" value="Prolyl_oligopep/macrocyclase"/>
</dbReference>
<gene>
    <name evidence="9" type="ORF">ACFSR8_13770</name>
</gene>
<keyword evidence="4" id="KW-0378">Hydrolase</keyword>
<keyword evidence="6" id="KW-0732">Signal</keyword>
<dbReference type="SUPFAM" id="SSF53474">
    <property type="entry name" value="alpha/beta-Hydrolases"/>
    <property type="match status" value="1"/>
</dbReference>
<dbReference type="InterPro" id="IPR001375">
    <property type="entry name" value="Peptidase_S9_cat"/>
</dbReference>
<dbReference type="InterPro" id="IPR002470">
    <property type="entry name" value="Peptidase_S9A"/>
</dbReference>
<evidence type="ECO:0000256" key="2">
    <source>
        <dbReference type="ARBA" id="ARBA00011897"/>
    </source>
</evidence>
<dbReference type="Gene3D" id="2.130.10.120">
    <property type="entry name" value="Prolyl oligopeptidase, N-terminal domain"/>
    <property type="match status" value="1"/>
</dbReference>
<accession>A0ABW5TDP4</accession>
<feature type="domain" description="Peptidase S9 prolyl oligopeptidase catalytic" evidence="7">
    <location>
        <begin position="509"/>
        <end position="710"/>
    </location>
</feature>
<name>A0ABW5TDP4_9FLAO</name>
<dbReference type="Pfam" id="PF00326">
    <property type="entry name" value="Peptidase_S9"/>
    <property type="match status" value="1"/>
</dbReference>
<evidence type="ECO:0000313" key="9">
    <source>
        <dbReference type="EMBL" id="MFD2727285.1"/>
    </source>
</evidence>
<comment type="caution">
    <text evidence="9">The sequence shown here is derived from an EMBL/GenBank/DDBJ whole genome shotgun (WGS) entry which is preliminary data.</text>
</comment>
<dbReference type="EC" id="3.4.21.26" evidence="2"/>
<dbReference type="EMBL" id="JBHULY010000034">
    <property type="protein sequence ID" value="MFD2727285.1"/>
    <property type="molecule type" value="Genomic_DNA"/>
</dbReference>
<dbReference type="PANTHER" id="PTHR42881:SF2">
    <property type="entry name" value="PROLYL ENDOPEPTIDASE"/>
    <property type="match status" value="1"/>
</dbReference>
<reference evidence="10" key="1">
    <citation type="journal article" date="2019" name="Int. J. Syst. Evol. Microbiol.">
        <title>The Global Catalogue of Microorganisms (GCM) 10K type strain sequencing project: providing services to taxonomists for standard genome sequencing and annotation.</title>
        <authorList>
            <consortium name="The Broad Institute Genomics Platform"/>
            <consortium name="The Broad Institute Genome Sequencing Center for Infectious Disease"/>
            <person name="Wu L."/>
            <person name="Ma J."/>
        </authorList>
    </citation>
    <scope>NUCLEOTIDE SEQUENCE [LARGE SCALE GENOMIC DNA]</scope>
    <source>
        <strain evidence="10">KCTC 42398</strain>
    </source>
</reference>
<dbReference type="PRINTS" id="PR00862">
    <property type="entry name" value="PROLIGOPTASE"/>
</dbReference>
<comment type="catalytic activity">
    <reaction evidence="1">
        <text>Hydrolysis of Pro-|-Xaa &gt;&gt; Ala-|-Xaa in oligopeptides.</text>
        <dbReference type="EC" id="3.4.21.26"/>
    </reaction>
</comment>
<dbReference type="Pfam" id="PF02897">
    <property type="entry name" value="Peptidase_S9_N"/>
    <property type="match status" value="1"/>
</dbReference>
<organism evidence="9 10">
    <name type="scientific">Hyunsoonleella rubra</name>
    <dbReference type="NCBI Taxonomy" id="1737062"/>
    <lineage>
        <taxon>Bacteria</taxon>
        <taxon>Pseudomonadati</taxon>
        <taxon>Bacteroidota</taxon>
        <taxon>Flavobacteriia</taxon>
        <taxon>Flavobacteriales</taxon>
        <taxon>Flavobacteriaceae</taxon>
    </lineage>
</organism>
<feature type="chain" id="PRO_5045300965" description="prolyl oligopeptidase" evidence="6">
    <location>
        <begin position="19"/>
        <end position="718"/>
    </location>
</feature>
<keyword evidence="5" id="KW-0720">Serine protease</keyword>
<dbReference type="PANTHER" id="PTHR42881">
    <property type="entry name" value="PROLYL ENDOPEPTIDASE"/>
    <property type="match status" value="1"/>
</dbReference>
<proteinExistence type="predicted"/>
<evidence type="ECO:0000313" key="10">
    <source>
        <dbReference type="Proteomes" id="UP001597476"/>
    </source>
</evidence>
<evidence type="ECO:0000256" key="4">
    <source>
        <dbReference type="ARBA" id="ARBA00022801"/>
    </source>
</evidence>
<evidence type="ECO:0000259" key="7">
    <source>
        <dbReference type="Pfam" id="PF00326"/>
    </source>
</evidence>
<evidence type="ECO:0000259" key="8">
    <source>
        <dbReference type="Pfam" id="PF02897"/>
    </source>
</evidence>
<dbReference type="InterPro" id="IPR029058">
    <property type="entry name" value="AB_hydrolase_fold"/>
</dbReference>
<evidence type="ECO:0000256" key="3">
    <source>
        <dbReference type="ARBA" id="ARBA00022670"/>
    </source>
</evidence>
<dbReference type="Gene3D" id="3.40.50.1820">
    <property type="entry name" value="alpha/beta hydrolase"/>
    <property type="match status" value="1"/>
</dbReference>
<sequence>MKNLLILFLFTTFCTLTAQEISKPGLAPVKMVVDNYHGVELEDPYRYMEDLSNEEVIKWMKDNADYAKSVLNNIPGKQKLFDAIMELINRSSESIYALSITKDDAYYYLKRKPGEDIAKIYKRQGFSGEEVLFFDPETYNSDAERTYTISSISPNFQGDKIVVGVSPDGSENPEIIIFKANGEKYPEVLHLPTGISWLKSGNAFYYNKYNSADVTDLNRQIFTKVYKHEVGTDQKSDSVVFSKELYPDLKIKDLEIPFIFYSEEADLDVLFLSTVDNNMDLFYKSPLTDNSEKWKTLTTREDNVVDVKASKEFVYYLSSKEAPKYKILRTSIGRPSVANAKTFVGEYDEETIKGFELTKDGLYYITMRNGVEASVYFLANDANSPRKLDLPFTAGEATLRGKNIESSEIWITISGWTSPDKRYLYNPREDSFKLQQLSAVVEYPELDDLVAKEVMVESHDGVMVPVSIIHNKNLELNGKNPVTLYGYGSYGISMAPTFSTVVLGYTIFNGILVVPHVRGGGELGEAWHNAGKKETKPNTWKDAIATAEYMIREGYTSPGKLSIFGGSAGGILVGRAITERPDLFSAAAPLVGSMNAVRSEESPNGPVNTPEFGTSKNPGEFKWLLEMDAYHNIRKGVNYPAMLITSGINDPRVTAWEPAKFAAKMQVATASDKPVLFLTNFKGGHGGRTKLSDTIDEFAGIFAFFYWQAGHPDFQPKN</sequence>
<dbReference type="Proteomes" id="UP001597476">
    <property type="component" value="Unassembled WGS sequence"/>
</dbReference>
<evidence type="ECO:0000256" key="6">
    <source>
        <dbReference type="SAM" id="SignalP"/>
    </source>
</evidence>
<keyword evidence="3" id="KW-0645">Protease</keyword>
<evidence type="ECO:0000256" key="5">
    <source>
        <dbReference type="ARBA" id="ARBA00022825"/>
    </source>
</evidence>
<feature type="signal peptide" evidence="6">
    <location>
        <begin position="1"/>
        <end position="18"/>
    </location>
</feature>
<keyword evidence="10" id="KW-1185">Reference proteome</keyword>
<protein>
    <recommendedName>
        <fullName evidence="2">prolyl oligopeptidase</fullName>
        <ecNumber evidence="2">3.4.21.26</ecNumber>
    </recommendedName>
</protein>
<feature type="domain" description="Peptidase S9A N-terminal" evidence="8">
    <location>
        <begin position="29"/>
        <end position="432"/>
    </location>
</feature>
<dbReference type="InterPro" id="IPR023302">
    <property type="entry name" value="Pept_S9A_N"/>
</dbReference>